<dbReference type="SUPFAM" id="SSF46785">
    <property type="entry name" value="Winged helix' DNA-binding domain"/>
    <property type="match status" value="1"/>
</dbReference>
<name>A0ABX9N8N1_9MICO</name>
<dbReference type="InterPro" id="IPR000524">
    <property type="entry name" value="Tscrpt_reg_HTH_GntR"/>
</dbReference>
<keyword evidence="3" id="KW-0804">Transcription</keyword>
<dbReference type="PANTHER" id="PTHR38445">
    <property type="entry name" value="HTH-TYPE TRANSCRIPTIONAL REPRESSOR YTRA"/>
    <property type="match status" value="1"/>
</dbReference>
<feature type="domain" description="HTH gntR-type" evidence="4">
    <location>
        <begin position="9"/>
        <end position="77"/>
    </location>
</feature>
<evidence type="ECO:0000313" key="5">
    <source>
        <dbReference type="EMBL" id="RII93750.1"/>
    </source>
</evidence>
<evidence type="ECO:0000256" key="1">
    <source>
        <dbReference type="ARBA" id="ARBA00023015"/>
    </source>
</evidence>
<evidence type="ECO:0000259" key="4">
    <source>
        <dbReference type="PROSITE" id="PS50949"/>
    </source>
</evidence>
<sequence length="117" mass="12444">MRIDPSSALPPYEQIRVQIADRVRAGKLPANQRLPTVRQLAADLQVAPGTVGKAYALLESEGLLVTNRSKGTRVAAGHHHAATVQEAAQRYVATVAGVDLEQALGAIRAAWATRSDP</sequence>
<dbReference type="PROSITE" id="PS50949">
    <property type="entry name" value="HTH_GNTR"/>
    <property type="match status" value="1"/>
</dbReference>
<dbReference type="SMART" id="SM00345">
    <property type="entry name" value="HTH_GNTR"/>
    <property type="match status" value="1"/>
</dbReference>
<dbReference type="EMBL" id="QWEE01000029">
    <property type="protein sequence ID" value="RII93750.1"/>
    <property type="molecule type" value="Genomic_DNA"/>
</dbReference>
<dbReference type="Pfam" id="PF00392">
    <property type="entry name" value="GntR"/>
    <property type="match status" value="1"/>
</dbReference>
<evidence type="ECO:0000256" key="3">
    <source>
        <dbReference type="ARBA" id="ARBA00023163"/>
    </source>
</evidence>
<reference evidence="5 6" key="1">
    <citation type="submission" date="2018-08" db="EMBL/GenBank/DDBJ databases">
        <title>Genome Sequence of Clavibacter michiganensis Subspecies type strains, and the Atypical Peach-Colored Strains Isolated from Tomato.</title>
        <authorList>
            <person name="Osdaghi E."/>
            <person name="Portier P."/>
            <person name="Briand M."/>
            <person name="Jacques M.-A."/>
        </authorList>
    </citation>
    <scope>NUCLEOTIDE SEQUENCE [LARGE SCALE GENOMIC DNA]</scope>
    <source>
        <strain evidence="5 6">CFBP 8216</strain>
    </source>
</reference>
<evidence type="ECO:0000313" key="6">
    <source>
        <dbReference type="Proteomes" id="UP000265355"/>
    </source>
</evidence>
<keyword evidence="6" id="KW-1185">Reference proteome</keyword>
<dbReference type="CDD" id="cd07377">
    <property type="entry name" value="WHTH_GntR"/>
    <property type="match status" value="1"/>
</dbReference>
<dbReference type="Gene3D" id="1.10.10.10">
    <property type="entry name" value="Winged helix-like DNA-binding domain superfamily/Winged helix DNA-binding domain"/>
    <property type="match status" value="1"/>
</dbReference>
<dbReference type="InterPro" id="IPR036388">
    <property type="entry name" value="WH-like_DNA-bd_sf"/>
</dbReference>
<organism evidence="5 6">
    <name type="scientific">Clavibacter californiensis</name>
    <dbReference type="NCBI Taxonomy" id="1401995"/>
    <lineage>
        <taxon>Bacteria</taxon>
        <taxon>Bacillati</taxon>
        <taxon>Actinomycetota</taxon>
        <taxon>Actinomycetes</taxon>
        <taxon>Micrococcales</taxon>
        <taxon>Microbacteriaceae</taxon>
        <taxon>Clavibacter</taxon>
    </lineage>
</organism>
<protein>
    <submittedName>
        <fullName evidence="5">GntR family transcriptional regulator</fullName>
    </submittedName>
</protein>
<evidence type="ECO:0000256" key="2">
    <source>
        <dbReference type="ARBA" id="ARBA00023125"/>
    </source>
</evidence>
<gene>
    <name evidence="5" type="ORF">DZF98_03535</name>
</gene>
<dbReference type="Proteomes" id="UP000265355">
    <property type="component" value="Unassembled WGS sequence"/>
</dbReference>
<keyword evidence="1" id="KW-0805">Transcription regulation</keyword>
<proteinExistence type="predicted"/>
<accession>A0ABX9N8N1</accession>
<keyword evidence="2" id="KW-0238">DNA-binding</keyword>
<comment type="caution">
    <text evidence="5">The sequence shown here is derived from an EMBL/GenBank/DDBJ whole genome shotgun (WGS) entry which is preliminary data.</text>
</comment>
<dbReference type="InterPro" id="IPR036390">
    <property type="entry name" value="WH_DNA-bd_sf"/>
</dbReference>
<dbReference type="PANTHER" id="PTHR38445:SF9">
    <property type="entry name" value="HTH-TYPE TRANSCRIPTIONAL REPRESSOR YTRA"/>
    <property type="match status" value="1"/>
</dbReference>